<reference evidence="1" key="1">
    <citation type="submission" date="2018-04" db="EMBL/GenBank/DDBJ databases">
        <title>Whole genome sequencing of Hypsizygus marmoreus.</title>
        <authorList>
            <person name="Choi I.-G."/>
            <person name="Min B."/>
            <person name="Kim J.-G."/>
            <person name="Kim S."/>
            <person name="Oh Y.-L."/>
            <person name="Kong W.-S."/>
            <person name="Park H."/>
            <person name="Jeong J."/>
            <person name="Song E.-S."/>
        </authorList>
    </citation>
    <scope>NUCLEOTIDE SEQUENCE [LARGE SCALE GENOMIC DNA]</scope>
    <source>
        <strain evidence="1">51987-8</strain>
    </source>
</reference>
<dbReference type="AlphaFoldDB" id="A0A369K603"/>
<proteinExistence type="predicted"/>
<sequence length="419" mass="48101">MVEALPLELVLVVARFVALHEDVSILNLAKTCHTLYGPCQKLLFSHVFVGDPRTCELLLDALEFNLTLAAHIKELRISQEVPHYWVLNDEHLPKLLALITSVQHFSLDNAQEYSRVDDDDMDVDTLCYWGCLSEDNQDAFMRMFSLPSLRALTIKQLWEVPMDFFSTFGHLECLTLVNVDFLDEEGFDVAAIASRPASFRTLDISLDDECDQLNELIQYPGSYFAKISSLIVRTYTGSTDSVIEGVTSRIMQAAAASIRHVNWIEERDEPFISHYDIPLNALSRLERFTFNFDIRVNPHMQEEQCYAWLSGLLEVLKTPSVVAHMRYLEIRINQVAYLDFKRRLGEFPGWRQLDSLLAARATQVEIILGTSDLAFARMGDMLWRQMLTARMPILNARRGIFARVAYKDDGKETYILEWS</sequence>
<gene>
    <name evidence="1" type="ORF">Hypma_004474</name>
</gene>
<comment type="caution">
    <text evidence="1">The sequence shown here is derived from an EMBL/GenBank/DDBJ whole genome shotgun (WGS) entry which is preliminary data.</text>
</comment>
<name>A0A369K603_HYPMA</name>
<dbReference type="OrthoDB" id="2932129at2759"/>
<dbReference type="Proteomes" id="UP000076154">
    <property type="component" value="Unassembled WGS sequence"/>
</dbReference>
<accession>A0A369K603</accession>
<dbReference type="EMBL" id="LUEZ02000017">
    <property type="protein sequence ID" value="RDB27224.1"/>
    <property type="molecule type" value="Genomic_DNA"/>
</dbReference>
<evidence type="ECO:0000313" key="1">
    <source>
        <dbReference type="EMBL" id="RDB27224.1"/>
    </source>
</evidence>
<evidence type="ECO:0000313" key="2">
    <source>
        <dbReference type="Proteomes" id="UP000076154"/>
    </source>
</evidence>
<organism evidence="1 2">
    <name type="scientific">Hypsizygus marmoreus</name>
    <name type="common">White beech mushroom</name>
    <name type="synonym">Agaricus marmoreus</name>
    <dbReference type="NCBI Taxonomy" id="39966"/>
    <lineage>
        <taxon>Eukaryota</taxon>
        <taxon>Fungi</taxon>
        <taxon>Dikarya</taxon>
        <taxon>Basidiomycota</taxon>
        <taxon>Agaricomycotina</taxon>
        <taxon>Agaricomycetes</taxon>
        <taxon>Agaricomycetidae</taxon>
        <taxon>Agaricales</taxon>
        <taxon>Tricholomatineae</taxon>
        <taxon>Lyophyllaceae</taxon>
        <taxon>Hypsizygus</taxon>
    </lineage>
</organism>
<dbReference type="InParanoid" id="A0A369K603"/>
<keyword evidence="2" id="KW-1185">Reference proteome</keyword>
<protein>
    <recommendedName>
        <fullName evidence="3">F-box domain-containing protein</fullName>
    </recommendedName>
</protein>
<evidence type="ECO:0008006" key="3">
    <source>
        <dbReference type="Google" id="ProtNLM"/>
    </source>
</evidence>